<dbReference type="Proteomes" id="UP001235939">
    <property type="component" value="Chromosome 17"/>
</dbReference>
<feature type="region of interest" description="Disordered" evidence="1">
    <location>
        <begin position="1"/>
        <end position="63"/>
    </location>
</feature>
<evidence type="ECO:0000313" key="2">
    <source>
        <dbReference type="EMBL" id="UYV79387.1"/>
    </source>
</evidence>
<name>A0ABY6LG42_9ARAC</name>
<evidence type="ECO:0008006" key="4">
    <source>
        <dbReference type="Google" id="ProtNLM"/>
    </source>
</evidence>
<organism evidence="2 3">
    <name type="scientific">Cordylochernes scorpioides</name>
    <dbReference type="NCBI Taxonomy" id="51811"/>
    <lineage>
        <taxon>Eukaryota</taxon>
        <taxon>Metazoa</taxon>
        <taxon>Ecdysozoa</taxon>
        <taxon>Arthropoda</taxon>
        <taxon>Chelicerata</taxon>
        <taxon>Arachnida</taxon>
        <taxon>Pseudoscorpiones</taxon>
        <taxon>Cheliferoidea</taxon>
        <taxon>Chernetidae</taxon>
        <taxon>Cordylochernes</taxon>
    </lineage>
</organism>
<gene>
    <name evidence="2" type="ORF">LAZ67_17002440</name>
</gene>
<feature type="compositionally biased region" description="Low complexity" evidence="1">
    <location>
        <begin position="11"/>
        <end position="30"/>
    </location>
</feature>
<protein>
    <recommendedName>
        <fullName evidence="4">Reverse transcriptase domain-containing protein</fullName>
    </recommendedName>
</protein>
<feature type="compositionally biased region" description="Pro residues" evidence="1">
    <location>
        <begin position="1"/>
        <end position="10"/>
    </location>
</feature>
<keyword evidence="3" id="KW-1185">Reference proteome</keyword>
<evidence type="ECO:0000313" key="3">
    <source>
        <dbReference type="Proteomes" id="UP001235939"/>
    </source>
</evidence>
<dbReference type="EMBL" id="CP092879">
    <property type="protein sequence ID" value="UYV79387.1"/>
    <property type="molecule type" value="Genomic_DNA"/>
</dbReference>
<proteinExistence type="predicted"/>
<accession>A0ABY6LG42</accession>
<evidence type="ECO:0000256" key="1">
    <source>
        <dbReference type="SAM" id="MobiDB-lite"/>
    </source>
</evidence>
<reference evidence="2 3" key="1">
    <citation type="submission" date="2022-01" db="EMBL/GenBank/DDBJ databases">
        <title>A chromosomal length assembly of Cordylochernes scorpioides.</title>
        <authorList>
            <person name="Zeh D."/>
            <person name="Zeh J."/>
        </authorList>
    </citation>
    <scope>NUCLEOTIDE SEQUENCE [LARGE SCALE GENOMIC DNA]</scope>
    <source>
        <strain evidence="2">IN4F17</strain>
        <tissue evidence="2">Whole Body</tissue>
    </source>
</reference>
<feature type="compositionally biased region" description="Pro residues" evidence="1">
    <location>
        <begin position="52"/>
        <end position="63"/>
    </location>
</feature>
<sequence>MPSPPVPPAPSEEAPSNAPVTPAAAPGAPALHTARPLLPGEAPSSTCSASNPPTPALPSPAPIEPMEDCYVRAGRSPLTKEARHQWLHLQAPSSGPAPAPIRDIIGFTIASINAAIDATRRKSLGLCHLLRQHRVDIALVQETSARRQGCAVNAALFSIATGPLLPRLETILGVGNVIAYADDIVLLIHRDENFARAAAILESFQRVSGIPVNYPKSADLWCGAWCDRGDSSSVPPG</sequence>